<comment type="similarity">
    <text evidence="7">Belongs to the fluoride channel Fluc/FEX (TC 1.A.43) family.</text>
</comment>
<feature type="transmembrane region" description="Helical" evidence="10">
    <location>
        <begin position="376"/>
        <end position="400"/>
    </location>
</feature>
<keyword evidence="4 10" id="KW-0812">Transmembrane</keyword>
<evidence type="ECO:0000256" key="7">
    <source>
        <dbReference type="ARBA" id="ARBA00035120"/>
    </source>
</evidence>
<feature type="compositionally biased region" description="Low complexity" evidence="9">
    <location>
        <begin position="29"/>
        <end position="45"/>
    </location>
</feature>
<dbReference type="PANTHER" id="PTHR28259:SF1">
    <property type="entry name" value="FLUORIDE EXPORT PROTEIN 1-RELATED"/>
    <property type="match status" value="1"/>
</dbReference>
<evidence type="ECO:0000256" key="1">
    <source>
        <dbReference type="ARBA" id="ARBA00002598"/>
    </source>
</evidence>
<dbReference type="EMBL" id="JAQJAE010000001">
    <property type="protein sequence ID" value="KAJ5616875.1"/>
    <property type="molecule type" value="Genomic_DNA"/>
</dbReference>
<dbReference type="GO" id="GO:0005886">
    <property type="term" value="C:plasma membrane"/>
    <property type="evidence" value="ECO:0007669"/>
    <property type="project" value="UniProtKB-SubCell"/>
</dbReference>
<feature type="compositionally biased region" description="Polar residues" evidence="9">
    <location>
        <begin position="18"/>
        <end position="28"/>
    </location>
</feature>
<feature type="transmembrane region" description="Helical" evidence="10">
    <location>
        <begin position="275"/>
        <end position="294"/>
    </location>
</feature>
<dbReference type="InterPro" id="IPR003691">
    <property type="entry name" value="FluC"/>
</dbReference>
<reference evidence="11" key="1">
    <citation type="journal article" date="2023" name="IMA Fungus">
        <title>Comparative genomic study of the Penicillium genus elucidates a diverse pangenome and 15 lateral gene transfer events.</title>
        <authorList>
            <person name="Petersen C."/>
            <person name="Sorensen T."/>
            <person name="Nielsen M.R."/>
            <person name="Sondergaard T.E."/>
            <person name="Sorensen J.L."/>
            <person name="Fitzpatrick D.A."/>
            <person name="Frisvad J.C."/>
            <person name="Nielsen K.L."/>
        </authorList>
    </citation>
    <scope>NUCLEOTIDE SEQUENCE</scope>
    <source>
        <strain evidence="11">IBT 12815</strain>
    </source>
</reference>
<reference evidence="11" key="2">
    <citation type="submission" date="2023-01" db="EMBL/GenBank/DDBJ databases">
        <authorList>
            <person name="Petersen C."/>
        </authorList>
    </citation>
    <scope>NUCLEOTIDE SEQUENCE</scope>
    <source>
        <strain evidence="11">IBT 12815</strain>
    </source>
</reference>
<organism evidence="11 12">
    <name type="scientific">Penicillium hordei</name>
    <dbReference type="NCBI Taxonomy" id="40994"/>
    <lineage>
        <taxon>Eukaryota</taxon>
        <taxon>Fungi</taxon>
        <taxon>Dikarya</taxon>
        <taxon>Ascomycota</taxon>
        <taxon>Pezizomycotina</taxon>
        <taxon>Eurotiomycetes</taxon>
        <taxon>Eurotiomycetidae</taxon>
        <taxon>Eurotiales</taxon>
        <taxon>Aspergillaceae</taxon>
        <taxon>Penicillium</taxon>
    </lineage>
</organism>
<evidence type="ECO:0000256" key="6">
    <source>
        <dbReference type="ARBA" id="ARBA00023136"/>
    </source>
</evidence>
<feature type="transmembrane region" description="Helical" evidence="10">
    <location>
        <begin position="244"/>
        <end position="263"/>
    </location>
</feature>
<proteinExistence type="inferred from homology"/>
<evidence type="ECO:0000256" key="4">
    <source>
        <dbReference type="ARBA" id="ARBA00022692"/>
    </source>
</evidence>
<accession>A0AAD6H8H1</accession>
<evidence type="ECO:0000256" key="2">
    <source>
        <dbReference type="ARBA" id="ARBA00004651"/>
    </source>
</evidence>
<sequence>MLATTEDNPSKHSYPLRESQQANPNEQCPSSGDHAAPAPPASAASPLSKHATHIYTVSYLIFFSLLGTLARLGLQALTFYTGAPVVTGVLWANVGGSLIMGFLSEDQKLFREEWGKKPTKEPGTDEVEDDSKTKNKKHLAAKKTIPLYIGLTTGFCGCFTSFSSFMRDVFLALANALPNPSLPTGSHHASRNGGYSFMALVAVILLTVSLSLSALIAGAHLALALARVTPAVPFAFTRRVLDRVVVVLAWGCWLGAVFLAIWPPDRHNGPDVWRGRAVFALVFAPLGCLLRFYASLHLNSRIPTFPLGTFAVNIFGTIIEGLCYDLQHVSGLGAVVPAAMTGCQVLQGVMDGFCGSTTTISTWVLELKGLAHRRHAYLYGSASVLVALGFLVVIMGSLLWTRGFAEPAQVRSQRAGQYHPQTSSLDSLTETHQHAKDSDSDSFLPLAPSRQYKNRQL</sequence>
<dbReference type="AlphaFoldDB" id="A0AAD6H8H1"/>
<keyword evidence="12" id="KW-1185">Reference proteome</keyword>
<evidence type="ECO:0000313" key="11">
    <source>
        <dbReference type="EMBL" id="KAJ5616875.1"/>
    </source>
</evidence>
<evidence type="ECO:0000256" key="8">
    <source>
        <dbReference type="ARBA" id="ARBA00035585"/>
    </source>
</evidence>
<comment type="function">
    <text evidence="1">Fluoride channel required for the rapid expulsion of cytoplasmic fluoride.</text>
</comment>
<feature type="region of interest" description="Disordered" evidence="9">
    <location>
        <begin position="420"/>
        <end position="457"/>
    </location>
</feature>
<gene>
    <name evidence="11" type="ORF">N7537_001989</name>
</gene>
<feature type="compositionally biased region" description="Basic and acidic residues" evidence="9">
    <location>
        <begin position="113"/>
        <end position="123"/>
    </location>
</feature>
<evidence type="ECO:0000313" key="12">
    <source>
        <dbReference type="Proteomes" id="UP001213799"/>
    </source>
</evidence>
<name>A0AAD6H8H1_9EURO</name>
<comment type="catalytic activity">
    <reaction evidence="8">
        <text>fluoride(in) = fluoride(out)</text>
        <dbReference type="Rhea" id="RHEA:76159"/>
        <dbReference type="ChEBI" id="CHEBI:17051"/>
    </reaction>
    <physiologicalReaction direction="left-to-right" evidence="8">
        <dbReference type="Rhea" id="RHEA:76160"/>
    </physiologicalReaction>
</comment>
<keyword evidence="5 10" id="KW-1133">Transmembrane helix</keyword>
<dbReference type="PANTHER" id="PTHR28259">
    <property type="entry name" value="FLUORIDE EXPORT PROTEIN 1-RELATED"/>
    <property type="match status" value="1"/>
</dbReference>
<feature type="region of interest" description="Disordered" evidence="9">
    <location>
        <begin position="1"/>
        <end position="45"/>
    </location>
</feature>
<feature type="region of interest" description="Disordered" evidence="9">
    <location>
        <begin position="113"/>
        <end position="135"/>
    </location>
</feature>
<dbReference type="GO" id="GO:1903425">
    <property type="term" value="F:fluoride transmembrane transporter activity"/>
    <property type="evidence" value="ECO:0007669"/>
    <property type="project" value="TreeGrafter"/>
</dbReference>
<feature type="compositionally biased region" description="Basic and acidic residues" evidence="9">
    <location>
        <begin position="429"/>
        <end position="439"/>
    </location>
</feature>
<comment type="subcellular location">
    <subcellularLocation>
        <location evidence="2">Cell membrane</location>
        <topology evidence="2">Multi-pass membrane protein</topology>
    </subcellularLocation>
</comment>
<dbReference type="Pfam" id="PF02537">
    <property type="entry name" value="CRCB"/>
    <property type="match status" value="2"/>
</dbReference>
<keyword evidence="6 10" id="KW-0472">Membrane</keyword>
<dbReference type="GeneID" id="81583289"/>
<feature type="transmembrane region" description="Helical" evidence="10">
    <location>
        <begin position="54"/>
        <end position="74"/>
    </location>
</feature>
<feature type="transmembrane region" description="Helical" evidence="10">
    <location>
        <begin position="145"/>
        <end position="165"/>
    </location>
</feature>
<dbReference type="RefSeq" id="XP_056758042.1">
    <property type="nucleotide sequence ID" value="XM_056893047.1"/>
</dbReference>
<evidence type="ECO:0000256" key="9">
    <source>
        <dbReference type="SAM" id="MobiDB-lite"/>
    </source>
</evidence>
<evidence type="ECO:0000256" key="5">
    <source>
        <dbReference type="ARBA" id="ARBA00022989"/>
    </source>
</evidence>
<feature type="transmembrane region" description="Helical" evidence="10">
    <location>
        <begin position="197"/>
        <end position="223"/>
    </location>
</feature>
<protein>
    <submittedName>
        <fullName evidence="11">Uncharacterized protein</fullName>
    </submittedName>
</protein>
<dbReference type="Proteomes" id="UP001213799">
    <property type="component" value="Unassembled WGS sequence"/>
</dbReference>
<evidence type="ECO:0000256" key="3">
    <source>
        <dbReference type="ARBA" id="ARBA00022475"/>
    </source>
</evidence>
<evidence type="ECO:0000256" key="10">
    <source>
        <dbReference type="SAM" id="Phobius"/>
    </source>
</evidence>
<keyword evidence="3" id="KW-1003">Cell membrane</keyword>
<comment type="caution">
    <text evidence="11">The sequence shown here is derived from an EMBL/GenBank/DDBJ whole genome shotgun (WGS) entry which is preliminary data.</text>
</comment>